<gene>
    <name evidence="2" type="ORF">CMC5_043970</name>
</gene>
<dbReference type="Proteomes" id="UP000067626">
    <property type="component" value="Chromosome"/>
</dbReference>
<dbReference type="RefSeq" id="WP_050432200.1">
    <property type="nucleotide sequence ID" value="NZ_CP012159.1"/>
</dbReference>
<reference evidence="2 3" key="1">
    <citation type="submission" date="2015-07" db="EMBL/GenBank/DDBJ databases">
        <title>Genome analysis of myxobacterium Chondromyces crocatus Cm c5 reveals a high potential for natural compound synthesis and the genetic basis for the loss of fruiting body formation.</title>
        <authorList>
            <person name="Zaburannyi N."/>
            <person name="Bunk B."/>
            <person name="Maier J."/>
            <person name="Overmann J."/>
            <person name="Mueller R."/>
        </authorList>
    </citation>
    <scope>NUCLEOTIDE SEQUENCE [LARGE SCALE GENOMIC DNA]</scope>
    <source>
        <strain evidence="2 3">Cm c5</strain>
    </source>
</reference>
<proteinExistence type="predicted"/>
<dbReference type="OrthoDB" id="5503179at2"/>
<feature type="compositionally biased region" description="Polar residues" evidence="1">
    <location>
        <begin position="252"/>
        <end position="271"/>
    </location>
</feature>
<protein>
    <submittedName>
        <fullName evidence="2">Uncharacterized protein</fullName>
    </submittedName>
</protein>
<organism evidence="2 3">
    <name type="scientific">Chondromyces crocatus</name>
    <dbReference type="NCBI Taxonomy" id="52"/>
    <lineage>
        <taxon>Bacteria</taxon>
        <taxon>Pseudomonadati</taxon>
        <taxon>Myxococcota</taxon>
        <taxon>Polyangia</taxon>
        <taxon>Polyangiales</taxon>
        <taxon>Polyangiaceae</taxon>
        <taxon>Chondromyces</taxon>
    </lineage>
</organism>
<name>A0A0K1EHB4_CHOCO</name>
<evidence type="ECO:0000313" key="2">
    <source>
        <dbReference type="EMBL" id="AKT40244.1"/>
    </source>
</evidence>
<dbReference type="KEGG" id="ccro:CMC5_043970"/>
<keyword evidence="3" id="KW-1185">Reference proteome</keyword>
<dbReference type="AlphaFoldDB" id="A0A0K1EHB4"/>
<accession>A0A0K1EHB4</accession>
<evidence type="ECO:0000256" key="1">
    <source>
        <dbReference type="SAM" id="MobiDB-lite"/>
    </source>
</evidence>
<feature type="region of interest" description="Disordered" evidence="1">
    <location>
        <begin position="219"/>
        <end position="271"/>
    </location>
</feature>
<sequence>MRLPAQTTSSWGYIEFACYTWSSLVAWSEFPALSQEERDVLARLAADLKGHIDRLLEEARTTETQRLFARPTARARQHAWLALLKRTFTEAQSLVSFRLGGNSTDHPLVREFLPRLQATIFRKKLGERAHEADKATARLEGLRGDFPEKAALVERLRVATVGTHSAVATHEAALKTWSVMRSGEVVAKRRLRLALEKTHRALGMHFVGQHDFVESFFPRAESEREESGEEGGAAGEVATRSDAEATAGVSASLVTSSGAAEAGTSTWSAEP</sequence>
<evidence type="ECO:0000313" key="3">
    <source>
        <dbReference type="Proteomes" id="UP000067626"/>
    </source>
</evidence>
<dbReference type="EMBL" id="CP012159">
    <property type="protein sequence ID" value="AKT40244.1"/>
    <property type="molecule type" value="Genomic_DNA"/>
</dbReference>
<dbReference type="STRING" id="52.CMC5_043970"/>